<reference evidence="2 3" key="1">
    <citation type="submission" date="2019-11" db="EMBL/GenBank/DDBJ databases">
        <authorList>
            <person name="Holert J."/>
        </authorList>
    </citation>
    <scope>NUCLEOTIDE SEQUENCE [LARGE SCALE GENOMIC DNA]</scope>
    <source>
        <strain evidence="2">BC5_2</strain>
    </source>
</reference>
<evidence type="ECO:0000313" key="1">
    <source>
        <dbReference type="EMBL" id="CAA0097428.1"/>
    </source>
</evidence>
<organism evidence="2 3">
    <name type="scientific">BD1-7 clade bacterium</name>
    <dbReference type="NCBI Taxonomy" id="2029982"/>
    <lineage>
        <taxon>Bacteria</taxon>
        <taxon>Pseudomonadati</taxon>
        <taxon>Pseudomonadota</taxon>
        <taxon>Gammaproteobacteria</taxon>
        <taxon>Cellvibrionales</taxon>
        <taxon>Spongiibacteraceae</taxon>
        <taxon>BD1-7 clade</taxon>
    </lineage>
</organism>
<sequence length="76" mass="8443">MTYTSKPQFKGYVASANGAQVRAYVYADNQLTLTQFGQFRGAYSGKNIHLNFDANVYEDNSPDFTLFEEAGTCLAD</sequence>
<name>A0A5S9QGN7_9GAMM</name>
<gene>
    <name evidence="2" type="ORF">DPBNPPHM_02109</name>
    <name evidence="1" type="ORF">DPBNPPHM_03529</name>
</gene>
<evidence type="ECO:0000313" key="2">
    <source>
        <dbReference type="EMBL" id="CAA0116635.1"/>
    </source>
</evidence>
<evidence type="ECO:0000313" key="3">
    <source>
        <dbReference type="Proteomes" id="UP000434580"/>
    </source>
</evidence>
<accession>A0A5S9QGN7</accession>
<protein>
    <submittedName>
        <fullName evidence="2">Uncharacterized protein</fullName>
    </submittedName>
</protein>
<dbReference type="AlphaFoldDB" id="A0A5S9QGN7"/>
<dbReference type="EMBL" id="CACSII010000018">
    <property type="protein sequence ID" value="CAA0116635.1"/>
    <property type="molecule type" value="Genomic_DNA"/>
</dbReference>
<proteinExistence type="predicted"/>
<dbReference type="EMBL" id="CACSII010000005">
    <property type="protein sequence ID" value="CAA0097428.1"/>
    <property type="molecule type" value="Genomic_DNA"/>
</dbReference>
<dbReference type="Proteomes" id="UP000434580">
    <property type="component" value="Unassembled WGS sequence"/>
</dbReference>